<keyword evidence="7" id="KW-1185">Reference proteome</keyword>
<comment type="function">
    <text evidence="5">Catalyzes the conversion of GlcNAc-PP-undecaprenol into ManNAc-GlcNAc-PP-undecaprenol, the first committed lipid intermediate in the de novo synthesis of teichoic acid.</text>
</comment>
<comment type="catalytic activity">
    <reaction evidence="5">
        <text>UDP-N-acetyl-alpha-D-mannosamine + N-acetyl-alpha-D-glucosaminyl-di-trans,octa-cis-undecaprenyl diphosphate = N-acetyl-beta-D-mannosaminyl-(1-&gt;4)-N-acetyl-alpha-D-glucosaminyl di-trans,octa-cis-undecaprenyl diphosphate + UDP + H(+)</text>
        <dbReference type="Rhea" id="RHEA:16053"/>
        <dbReference type="ChEBI" id="CHEBI:15378"/>
        <dbReference type="ChEBI" id="CHEBI:58223"/>
        <dbReference type="ChEBI" id="CHEBI:62959"/>
        <dbReference type="ChEBI" id="CHEBI:68623"/>
        <dbReference type="ChEBI" id="CHEBI:132210"/>
        <dbReference type="EC" id="2.4.1.187"/>
    </reaction>
</comment>
<dbReference type="PANTHER" id="PTHR34136">
    <property type="match status" value="1"/>
</dbReference>
<reference evidence="7" key="1">
    <citation type="journal article" date="2019" name="Int. J. Syst. Evol. Microbiol.">
        <title>The Global Catalogue of Microorganisms (GCM) 10K type strain sequencing project: providing services to taxonomists for standard genome sequencing and annotation.</title>
        <authorList>
            <consortium name="The Broad Institute Genomics Platform"/>
            <consortium name="The Broad Institute Genome Sequencing Center for Infectious Disease"/>
            <person name="Wu L."/>
            <person name="Ma J."/>
        </authorList>
    </citation>
    <scope>NUCLEOTIDE SEQUENCE [LARGE SCALE GENOMIC DNA]</scope>
    <source>
        <strain evidence="7">CCUG 59778</strain>
    </source>
</reference>
<comment type="similarity">
    <text evidence="5">Belongs to the glycosyltransferase 26 family. TagA/TarA subfamily.</text>
</comment>
<evidence type="ECO:0000256" key="4">
    <source>
        <dbReference type="ARBA" id="ARBA00023316"/>
    </source>
</evidence>
<keyword evidence="4 5" id="KW-0961">Cell wall biogenesis/degradation</keyword>
<comment type="caution">
    <text evidence="6">The sequence shown here is derived from an EMBL/GenBank/DDBJ whole genome shotgun (WGS) entry which is preliminary data.</text>
</comment>
<sequence>MKETYLGVDVSPLTYEGILTELRKRMANHQQSTIIAVNPEKVMTAQKDPQVKELINNSTFQIADGVGILLASKLQKGSIQSRVTGVDMMERLLKFAAEENHPVYFYGAKEEVVTKAISKIKDNFPSIKVAGYTNGYEKDEAALVQRIKDSGAEIIFVALGSPKQELWIKRNMNALNNVLVFQGVGGSFDVFSGMVKRAPASFRKLGIEWLYRLLSDPKRIKRQMNLPKFLLKVIFNRK</sequence>
<dbReference type="Pfam" id="PF03808">
    <property type="entry name" value="Glyco_tran_WecG"/>
    <property type="match status" value="1"/>
</dbReference>
<evidence type="ECO:0000256" key="3">
    <source>
        <dbReference type="ARBA" id="ARBA00022944"/>
    </source>
</evidence>
<dbReference type="EMBL" id="JBHSEC010000006">
    <property type="protein sequence ID" value="MFC4410009.1"/>
    <property type="molecule type" value="Genomic_DNA"/>
</dbReference>
<evidence type="ECO:0000256" key="1">
    <source>
        <dbReference type="ARBA" id="ARBA00022676"/>
    </source>
</evidence>
<keyword evidence="2 5" id="KW-0808">Transferase</keyword>
<organism evidence="6 7">
    <name type="scientific">Chungangia koreensis</name>
    <dbReference type="NCBI Taxonomy" id="752657"/>
    <lineage>
        <taxon>Bacteria</taxon>
        <taxon>Bacillati</taxon>
        <taxon>Bacillota</taxon>
        <taxon>Bacilli</taxon>
        <taxon>Lactobacillales</taxon>
        <taxon>Chungangia</taxon>
    </lineage>
</organism>
<dbReference type="CDD" id="cd06533">
    <property type="entry name" value="Glyco_transf_WecG_TagA"/>
    <property type="match status" value="1"/>
</dbReference>
<proteinExistence type="inferred from homology"/>
<dbReference type="Proteomes" id="UP001595817">
    <property type="component" value="Unassembled WGS sequence"/>
</dbReference>
<evidence type="ECO:0000256" key="2">
    <source>
        <dbReference type="ARBA" id="ARBA00022679"/>
    </source>
</evidence>
<dbReference type="RefSeq" id="WP_378153372.1">
    <property type="nucleotide sequence ID" value="NZ_JBHSEC010000006.1"/>
</dbReference>
<accession>A0ABV8X4F0</accession>
<keyword evidence="1 5" id="KW-0328">Glycosyltransferase</keyword>
<keyword evidence="3 5" id="KW-0777">Teichoic acid biosynthesis</keyword>
<protein>
    <recommendedName>
        <fullName evidence="5">N-acetylglucosaminyldiphosphoundecaprenol N-acetyl-beta-D-mannosaminyltransferase</fullName>
        <ecNumber evidence="5">2.4.1.187</ecNumber>
    </recommendedName>
    <alternativeName>
        <fullName evidence="5">N-acetylmannosaminyltransferase</fullName>
    </alternativeName>
    <alternativeName>
        <fullName evidence="5">UDP-N-acetylmannosamine transferase</fullName>
    </alternativeName>
    <alternativeName>
        <fullName evidence="5">UDP-N-acetylmannosamine:N-acetylglucosaminyl pyrophosphorylundecaprenol N-acetylmannosaminyltransferase</fullName>
    </alternativeName>
</protein>
<evidence type="ECO:0000256" key="5">
    <source>
        <dbReference type="HAMAP-Rule" id="MF_02070"/>
    </source>
</evidence>
<gene>
    <name evidence="6" type="ORF">ACFOZY_06100</name>
</gene>
<comment type="pathway">
    <text evidence="5">Cell wall biogenesis; teichoic acid biosynthesis.</text>
</comment>
<evidence type="ECO:0000313" key="6">
    <source>
        <dbReference type="EMBL" id="MFC4410009.1"/>
    </source>
</evidence>
<name>A0ABV8X4F0_9LACT</name>
<evidence type="ECO:0000313" key="7">
    <source>
        <dbReference type="Proteomes" id="UP001595817"/>
    </source>
</evidence>
<dbReference type="InterPro" id="IPR034714">
    <property type="entry name" value="TagA_TarA"/>
</dbReference>
<dbReference type="PANTHER" id="PTHR34136:SF1">
    <property type="entry name" value="UDP-N-ACETYL-D-MANNOSAMINURONIC ACID TRANSFERASE"/>
    <property type="match status" value="1"/>
</dbReference>
<dbReference type="NCBIfam" id="TIGR00696">
    <property type="entry name" value="wecG_tagA_cpsF"/>
    <property type="match status" value="1"/>
</dbReference>
<dbReference type="EC" id="2.4.1.187" evidence="5"/>
<dbReference type="HAMAP" id="MF_02070">
    <property type="entry name" value="TagA_TarA"/>
    <property type="match status" value="1"/>
</dbReference>
<dbReference type="InterPro" id="IPR004629">
    <property type="entry name" value="WecG_TagA_CpsF"/>
</dbReference>